<sequence>MIRSGLGFSISVARTVPIKVLGRIESRTLNVSSLPLTNLGGLLFTGITRMRIWARETPRLVRSSNGSEVLRPVPKTHSRPEAPSLSKTLIFCKIAPRVCSPSLTSIKLSLCLSKRMSGGLSFMLLIMMVKFIRSERDVLDGAPMIKVRAGQNYSTF</sequence>
<gene>
    <name evidence="1" type="ORF">BpHYR1_008157</name>
</gene>
<evidence type="ECO:0000313" key="1">
    <source>
        <dbReference type="EMBL" id="RNA01627.1"/>
    </source>
</evidence>
<evidence type="ECO:0000313" key="2">
    <source>
        <dbReference type="Proteomes" id="UP000276133"/>
    </source>
</evidence>
<comment type="caution">
    <text evidence="1">The sequence shown here is derived from an EMBL/GenBank/DDBJ whole genome shotgun (WGS) entry which is preliminary data.</text>
</comment>
<organism evidence="1 2">
    <name type="scientific">Brachionus plicatilis</name>
    <name type="common">Marine rotifer</name>
    <name type="synonym">Brachionus muelleri</name>
    <dbReference type="NCBI Taxonomy" id="10195"/>
    <lineage>
        <taxon>Eukaryota</taxon>
        <taxon>Metazoa</taxon>
        <taxon>Spiralia</taxon>
        <taxon>Gnathifera</taxon>
        <taxon>Rotifera</taxon>
        <taxon>Eurotatoria</taxon>
        <taxon>Monogononta</taxon>
        <taxon>Pseudotrocha</taxon>
        <taxon>Ploima</taxon>
        <taxon>Brachionidae</taxon>
        <taxon>Brachionus</taxon>
    </lineage>
</organism>
<name>A0A3M7PR49_BRAPC</name>
<dbReference type="Proteomes" id="UP000276133">
    <property type="component" value="Unassembled WGS sequence"/>
</dbReference>
<accession>A0A3M7PR49</accession>
<dbReference type="EMBL" id="REGN01009234">
    <property type="protein sequence ID" value="RNA01627.1"/>
    <property type="molecule type" value="Genomic_DNA"/>
</dbReference>
<reference evidence="1 2" key="1">
    <citation type="journal article" date="2018" name="Sci. Rep.">
        <title>Genomic signatures of local adaptation to the degree of environmental predictability in rotifers.</title>
        <authorList>
            <person name="Franch-Gras L."/>
            <person name="Hahn C."/>
            <person name="Garcia-Roger E.M."/>
            <person name="Carmona M.J."/>
            <person name="Serra M."/>
            <person name="Gomez A."/>
        </authorList>
    </citation>
    <scope>NUCLEOTIDE SEQUENCE [LARGE SCALE GENOMIC DNA]</scope>
    <source>
        <strain evidence="1">HYR1</strain>
    </source>
</reference>
<keyword evidence="2" id="KW-1185">Reference proteome</keyword>
<proteinExistence type="predicted"/>
<protein>
    <submittedName>
        <fullName evidence="1">Uncharacterized protein</fullName>
    </submittedName>
</protein>
<dbReference type="AlphaFoldDB" id="A0A3M7PR49"/>